<dbReference type="CDD" id="cd00093">
    <property type="entry name" value="HTH_XRE"/>
    <property type="match status" value="1"/>
</dbReference>
<reference evidence="1" key="1">
    <citation type="submission" date="2020-08" db="EMBL/GenBank/DDBJ databases">
        <title>Genome public.</title>
        <authorList>
            <person name="Liu C."/>
            <person name="Sun Q."/>
        </authorList>
    </citation>
    <scope>NUCLEOTIDE SEQUENCE</scope>
    <source>
        <strain evidence="1">NSJ-64</strain>
    </source>
</reference>
<proteinExistence type="predicted"/>
<dbReference type="RefSeq" id="WP_262395922.1">
    <property type="nucleotide sequence ID" value="NZ_JACRTD010000008.1"/>
</dbReference>
<dbReference type="Proteomes" id="UP000623678">
    <property type="component" value="Unassembled WGS sequence"/>
</dbReference>
<sequence>MAPVASPMPSKKNDNTDGHVFAEKRVLRIPKGLVLSYYKRHPDFRRAIDSGKYIYIDGLFVLRPIAIILLEQNIDVHAFFRSQKLFGEKNGLTAFCLCEEHLFVERKPKPDELYHFAKEYKGKRIAHAEKIASIDTISEEMFRNIISGGGQEPPFNFGGMLSFFMELKDVTEEGLAELTGISDRTIRRYKNDEGERPTLENVVAIGIALHLFPHQIVNLLGAAGYQLRKTPKERAYQYLIDAAYNNTVYECNMFLKKSGMPPLTNL</sequence>
<protein>
    <submittedName>
        <fullName evidence="1">Helix-turn-helix transcriptional regulator</fullName>
    </submittedName>
</protein>
<dbReference type="Gene3D" id="1.10.260.40">
    <property type="entry name" value="lambda repressor-like DNA-binding domains"/>
    <property type="match status" value="1"/>
</dbReference>
<dbReference type="InterPro" id="IPR001387">
    <property type="entry name" value="Cro/C1-type_HTH"/>
</dbReference>
<dbReference type="SUPFAM" id="SSF47413">
    <property type="entry name" value="lambda repressor-like DNA-binding domains"/>
    <property type="match status" value="1"/>
</dbReference>
<organism evidence="1 2">
    <name type="scientific">Youxingia wuxianensis</name>
    <dbReference type="NCBI Taxonomy" id="2763678"/>
    <lineage>
        <taxon>Bacteria</taxon>
        <taxon>Bacillati</taxon>
        <taxon>Bacillota</taxon>
        <taxon>Clostridia</taxon>
        <taxon>Eubacteriales</taxon>
        <taxon>Oscillospiraceae</taxon>
        <taxon>Youxingia</taxon>
    </lineage>
</organism>
<dbReference type="GO" id="GO:0003677">
    <property type="term" value="F:DNA binding"/>
    <property type="evidence" value="ECO:0007669"/>
    <property type="project" value="InterPro"/>
</dbReference>
<comment type="caution">
    <text evidence="1">The sequence shown here is derived from an EMBL/GenBank/DDBJ whole genome shotgun (WGS) entry which is preliminary data.</text>
</comment>
<name>A0A926EPN0_9FIRM</name>
<keyword evidence="2" id="KW-1185">Reference proteome</keyword>
<dbReference type="InterPro" id="IPR010982">
    <property type="entry name" value="Lambda_DNA-bd_dom_sf"/>
</dbReference>
<evidence type="ECO:0000313" key="1">
    <source>
        <dbReference type="EMBL" id="MBC8586205.1"/>
    </source>
</evidence>
<evidence type="ECO:0000313" key="2">
    <source>
        <dbReference type="Proteomes" id="UP000623678"/>
    </source>
</evidence>
<dbReference type="AlphaFoldDB" id="A0A926EPN0"/>
<dbReference type="EMBL" id="JACRTD010000008">
    <property type="protein sequence ID" value="MBC8586205.1"/>
    <property type="molecule type" value="Genomic_DNA"/>
</dbReference>
<accession>A0A926EPN0</accession>
<gene>
    <name evidence="1" type="ORF">H8705_11490</name>
</gene>